<comment type="caution">
    <text evidence="1">The sequence shown here is derived from an EMBL/GenBank/DDBJ whole genome shotgun (WGS) entry which is preliminary data.</text>
</comment>
<organism evidence="1 2">
    <name type="scientific">Portunus trituberculatus</name>
    <name type="common">Swimming crab</name>
    <name type="synonym">Neptunus trituberculatus</name>
    <dbReference type="NCBI Taxonomy" id="210409"/>
    <lineage>
        <taxon>Eukaryota</taxon>
        <taxon>Metazoa</taxon>
        <taxon>Ecdysozoa</taxon>
        <taxon>Arthropoda</taxon>
        <taxon>Crustacea</taxon>
        <taxon>Multicrustacea</taxon>
        <taxon>Malacostraca</taxon>
        <taxon>Eumalacostraca</taxon>
        <taxon>Eucarida</taxon>
        <taxon>Decapoda</taxon>
        <taxon>Pleocyemata</taxon>
        <taxon>Brachyura</taxon>
        <taxon>Eubrachyura</taxon>
        <taxon>Portunoidea</taxon>
        <taxon>Portunidae</taxon>
        <taxon>Portuninae</taxon>
        <taxon>Portunus</taxon>
    </lineage>
</organism>
<evidence type="ECO:0000313" key="1">
    <source>
        <dbReference type="EMBL" id="MPC76470.1"/>
    </source>
</evidence>
<dbReference type="Proteomes" id="UP000324222">
    <property type="component" value="Unassembled WGS sequence"/>
</dbReference>
<evidence type="ECO:0000313" key="2">
    <source>
        <dbReference type="Proteomes" id="UP000324222"/>
    </source>
</evidence>
<gene>
    <name evidence="1" type="ORF">E2C01_070883</name>
</gene>
<name>A0A5B7HVE8_PORTR</name>
<accession>A0A5B7HVE8</accession>
<protein>
    <submittedName>
        <fullName evidence="1">Uncharacterized protein</fullName>
    </submittedName>
</protein>
<sequence length="52" mass="5758">MQRTVSSLVLSLGEVAVLLRVTQVSTPELPVNYLPWIQEKTGNSWSTCQPLS</sequence>
<dbReference type="AlphaFoldDB" id="A0A5B7HVE8"/>
<dbReference type="EMBL" id="VSRR010043449">
    <property type="protein sequence ID" value="MPC76470.1"/>
    <property type="molecule type" value="Genomic_DNA"/>
</dbReference>
<reference evidence="1 2" key="1">
    <citation type="submission" date="2019-05" db="EMBL/GenBank/DDBJ databases">
        <title>Another draft genome of Portunus trituberculatus and its Hox gene families provides insights of decapod evolution.</title>
        <authorList>
            <person name="Jeong J.-H."/>
            <person name="Song I."/>
            <person name="Kim S."/>
            <person name="Choi T."/>
            <person name="Kim D."/>
            <person name="Ryu S."/>
            <person name="Kim W."/>
        </authorList>
    </citation>
    <scope>NUCLEOTIDE SEQUENCE [LARGE SCALE GENOMIC DNA]</scope>
    <source>
        <tissue evidence="1">Muscle</tissue>
    </source>
</reference>
<keyword evidence="2" id="KW-1185">Reference proteome</keyword>
<proteinExistence type="predicted"/>